<organism evidence="2 3">
    <name type="scientific">Rhodoluna lacicola</name>
    <dbReference type="NCBI Taxonomy" id="529884"/>
    <lineage>
        <taxon>Bacteria</taxon>
        <taxon>Bacillati</taxon>
        <taxon>Actinomycetota</taxon>
        <taxon>Actinomycetes</taxon>
        <taxon>Micrococcales</taxon>
        <taxon>Microbacteriaceae</taxon>
        <taxon>Luna cluster</taxon>
        <taxon>Luna-1 subcluster</taxon>
        <taxon>Rhodoluna</taxon>
    </lineage>
</organism>
<dbReference type="KEGG" id="rla:Rhola_00000350"/>
<feature type="region of interest" description="Disordered" evidence="1">
    <location>
        <begin position="73"/>
        <end position="94"/>
    </location>
</feature>
<dbReference type="AlphaFoldDB" id="A0A060JAF6"/>
<accession>A0A060JAF6</accession>
<proteinExistence type="predicted"/>
<reference evidence="2 3" key="1">
    <citation type="journal article" date="2014" name="Int. J. Syst. Evol. Microbiol.">
        <title>Rhodoluna lacicola gen. nov., sp. nov., a planktonic freshwater bacterium with stream-lined genome.</title>
        <authorList>
            <person name="Hahn M."/>
            <person name="Schmidt J."/>
            <person name="Taipale S.J."/>
            <person name="Doolittle W.F."/>
            <person name="Koll U."/>
        </authorList>
    </citation>
    <scope>NUCLEOTIDE SEQUENCE [LARGE SCALE GENOMIC DNA]</scope>
    <source>
        <strain evidence="2 3">MWH-Ta8</strain>
    </source>
</reference>
<evidence type="ECO:0000313" key="2">
    <source>
        <dbReference type="EMBL" id="AIC46866.1"/>
    </source>
</evidence>
<dbReference type="eggNOG" id="ENOG5033NNZ">
    <property type="taxonomic scope" value="Bacteria"/>
</dbReference>
<dbReference type="Proteomes" id="UP000067708">
    <property type="component" value="Chromosome"/>
</dbReference>
<gene>
    <name evidence="2" type="ORF">Rhola_00000350</name>
</gene>
<evidence type="ECO:0000256" key="1">
    <source>
        <dbReference type="SAM" id="MobiDB-lite"/>
    </source>
</evidence>
<protein>
    <recommendedName>
        <fullName evidence="4">Antitoxin</fullName>
    </recommendedName>
</protein>
<dbReference type="RefSeq" id="WP_038501515.1">
    <property type="nucleotide sequence ID" value="NZ_CP007490.1"/>
</dbReference>
<evidence type="ECO:0000313" key="3">
    <source>
        <dbReference type="Proteomes" id="UP000067708"/>
    </source>
</evidence>
<dbReference type="HOGENOM" id="CLU_2384222_0_0_11"/>
<sequence>MTKNKLVPLKDAVDAFNLEVAAALAESRMPKPIYLGDKSETEAVLVPAGLMEELLGRLDDADLADLITARKSAGDSRPLDELAESLGLDKSDYQ</sequence>
<dbReference type="EMBL" id="CP007490">
    <property type="protein sequence ID" value="AIC46866.1"/>
    <property type="molecule type" value="Genomic_DNA"/>
</dbReference>
<dbReference type="STRING" id="529884.Rhola_00000350"/>
<name>A0A060JAF6_9MICO</name>
<keyword evidence="3" id="KW-1185">Reference proteome</keyword>
<evidence type="ECO:0008006" key="4">
    <source>
        <dbReference type="Google" id="ProtNLM"/>
    </source>
</evidence>